<dbReference type="EMBL" id="FPHN01000024">
    <property type="protein sequence ID" value="SFV53579.1"/>
    <property type="molecule type" value="Genomic_DNA"/>
</dbReference>
<name>A0A1W1BJ96_9ZZZZ</name>
<evidence type="ECO:0000259" key="9">
    <source>
        <dbReference type="PROSITE" id="PS50059"/>
    </source>
</evidence>
<evidence type="ECO:0000256" key="6">
    <source>
        <dbReference type="ARBA" id="ARBA00023110"/>
    </source>
</evidence>
<comment type="catalytic activity">
    <reaction evidence="1">
        <text>[protein]-peptidylproline (omega=180) = [protein]-peptidylproline (omega=0)</text>
        <dbReference type="Rhea" id="RHEA:16237"/>
        <dbReference type="Rhea" id="RHEA-COMP:10747"/>
        <dbReference type="Rhea" id="RHEA-COMP:10748"/>
        <dbReference type="ChEBI" id="CHEBI:83833"/>
        <dbReference type="ChEBI" id="CHEBI:83834"/>
        <dbReference type="EC" id="5.2.1.8"/>
    </reaction>
</comment>
<dbReference type="InterPro" id="IPR048261">
    <property type="entry name" value="SlpA/SlyD-like_ins_sf"/>
</dbReference>
<dbReference type="PANTHER" id="PTHR47861">
    <property type="entry name" value="FKBP-TYPE PEPTIDYL-PROLYL CIS-TRANS ISOMERASE SLYD"/>
    <property type="match status" value="1"/>
</dbReference>
<evidence type="ECO:0000256" key="4">
    <source>
        <dbReference type="ARBA" id="ARBA00013194"/>
    </source>
</evidence>
<keyword evidence="7" id="KW-0143">Chaperone</keyword>
<dbReference type="Pfam" id="PF00254">
    <property type="entry name" value="FKBP_C"/>
    <property type="match status" value="1"/>
</dbReference>
<evidence type="ECO:0000256" key="8">
    <source>
        <dbReference type="ARBA" id="ARBA00023235"/>
    </source>
</evidence>
<evidence type="ECO:0000256" key="1">
    <source>
        <dbReference type="ARBA" id="ARBA00000971"/>
    </source>
</evidence>
<dbReference type="PROSITE" id="PS50059">
    <property type="entry name" value="FKBP_PPIASE"/>
    <property type="match status" value="1"/>
</dbReference>
<dbReference type="Gene3D" id="2.40.10.330">
    <property type="match status" value="1"/>
</dbReference>
<evidence type="ECO:0000313" key="10">
    <source>
        <dbReference type="EMBL" id="SFV53579.1"/>
    </source>
</evidence>
<keyword evidence="6" id="KW-0697">Rotamase</keyword>
<dbReference type="Gene3D" id="3.10.50.40">
    <property type="match status" value="1"/>
</dbReference>
<accession>A0A1W1BJ96</accession>
<dbReference type="GO" id="GO:0003755">
    <property type="term" value="F:peptidyl-prolyl cis-trans isomerase activity"/>
    <property type="evidence" value="ECO:0007669"/>
    <property type="project" value="UniProtKB-KW"/>
</dbReference>
<keyword evidence="5" id="KW-0963">Cytoplasm</keyword>
<dbReference type="InterPro" id="IPR001179">
    <property type="entry name" value="PPIase_FKBP_dom"/>
</dbReference>
<evidence type="ECO:0000256" key="5">
    <source>
        <dbReference type="ARBA" id="ARBA00022490"/>
    </source>
</evidence>
<dbReference type="EC" id="5.2.1.8" evidence="4"/>
<gene>
    <name evidence="10" type="ORF">MNB_SV-14-567</name>
</gene>
<comment type="subcellular location">
    <subcellularLocation>
        <location evidence="2">Cytoplasm</location>
    </subcellularLocation>
</comment>
<keyword evidence="8 10" id="KW-0413">Isomerase</keyword>
<sequence length="172" mass="18062">MTITNENCVVGIEYEVKEAGTTDVVDSNKGSGEPLEFIMGKGQIIPGLENALCGMKADESGDIMVPASQAYGEYNNEAIQTLPKEQFEGIELKEGLTLYGQSEDGQTTQVTVKSFTDEDVTIDFNHPLAGKDLMFAVKVLSVKEATADEIESGIVGGTAGDSCCSSGGCGCS</sequence>
<dbReference type="SUPFAM" id="SSF54534">
    <property type="entry name" value="FKBP-like"/>
    <property type="match status" value="1"/>
</dbReference>
<dbReference type="GO" id="GO:0005737">
    <property type="term" value="C:cytoplasm"/>
    <property type="evidence" value="ECO:0007669"/>
    <property type="project" value="UniProtKB-SubCell"/>
</dbReference>
<dbReference type="InterPro" id="IPR046357">
    <property type="entry name" value="PPIase_dom_sf"/>
</dbReference>
<evidence type="ECO:0000256" key="3">
    <source>
        <dbReference type="ARBA" id="ARBA00006577"/>
    </source>
</evidence>
<proteinExistence type="inferred from homology"/>
<evidence type="ECO:0000256" key="7">
    <source>
        <dbReference type="ARBA" id="ARBA00023186"/>
    </source>
</evidence>
<reference evidence="10" key="1">
    <citation type="submission" date="2016-10" db="EMBL/GenBank/DDBJ databases">
        <authorList>
            <person name="de Groot N.N."/>
        </authorList>
    </citation>
    <scope>NUCLEOTIDE SEQUENCE</scope>
</reference>
<dbReference type="GO" id="GO:0042026">
    <property type="term" value="P:protein refolding"/>
    <property type="evidence" value="ECO:0007669"/>
    <property type="project" value="UniProtKB-ARBA"/>
</dbReference>
<protein>
    <recommendedName>
        <fullName evidence="4">peptidylprolyl isomerase</fullName>
        <ecNumber evidence="4">5.2.1.8</ecNumber>
    </recommendedName>
</protein>
<comment type="similarity">
    <text evidence="3">Belongs to the FKBP-type PPIase family.</text>
</comment>
<feature type="domain" description="PPIase FKBP-type" evidence="9">
    <location>
        <begin position="7"/>
        <end position="83"/>
    </location>
</feature>
<dbReference type="AlphaFoldDB" id="A0A1W1BJ96"/>
<evidence type="ECO:0000256" key="2">
    <source>
        <dbReference type="ARBA" id="ARBA00004496"/>
    </source>
</evidence>
<dbReference type="PANTHER" id="PTHR47861:SF3">
    <property type="entry name" value="FKBP-TYPE PEPTIDYL-PROLYL CIS-TRANS ISOMERASE SLYD"/>
    <property type="match status" value="1"/>
</dbReference>
<organism evidence="10">
    <name type="scientific">hydrothermal vent metagenome</name>
    <dbReference type="NCBI Taxonomy" id="652676"/>
    <lineage>
        <taxon>unclassified sequences</taxon>
        <taxon>metagenomes</taxon>
        <taxon>ecological metagenomes</taxon>
    </lineage>
</organism>